<evidence type="ECO:0000313" key="1">
    <source>
        <dbReference type="EMBL" id="CAH0023392.1"/>
    </source>
</evidence>
<dbReference type="Proteomes" id="UP000696573">
    <property type="component" value="Unassembled WGS sequence"/>
</dbReference>
<dbReference type="EMBL" id="CABFNQ020000692">
    <property type="protein sequence ID" value="CAH0023392.1"/>
    <property type="molecule type" value="Genomic_DNA"/>
</dbReference>
<protein>
    <submittedName>
        <fullName evidence="1">Uncharacterized protein</fullName>
    </submittedName>
</protein>
<dbReference type="OrthoDB" id="4763081at2759"/>
<evidence type="ECO:0000313" key="2">
    <source>
        <dbReference type="Proteomes" id="UP000696573"/>
    </source>
</evidence>
<dbReference type="AlphaFoldDB" id="A0A9N9VH14"/>
<accession>A0A9N9VH14</accession>
<gene>
    <name evidence="1" type="ORF">CRHIZ90672A_00010836</name>
</gene>
<proteinExistence type="predicted"/>
<reference evidence="1" key="1">
    <citation type="submission" date="2021-10" db="EMBL/GenBank/DDBJ databases">
        <authorList>
            <person name="Piombo E."/>
        </authorList>
    </citation>
    <scope>NUCLEOTIDE SEQUENCE</scope>
</reference>
<name>A0A9N9VH14_9HYPO</name>
<comment type="caution">
    <text evidence="1">The sequence shown here is derived from an EMBL/GenBank/DDBJ whole genome shotgun (WGS) entry which is preliminary data.</text>
</comment>
<keyword evidence="2" id="KW-1185">Reference proteome</keyword>
<organism evidence="1 2">
    <name type="scientific">Clonostachys rhizophaga</name>
    <dbReference type="NCBI Taxonomy" id="160324"/>
    <lineage>
        <taxon>Eukaryota</taxon>
        <taxon>Fungi</taxon>
        <taxon>Dikarya</taxon>
        <taxon>Ascomycota</taxon>
        <taxon>Pezizomycotina</taxon>
        <taxon>Sordariomycetes</taxon>
        <taxon>Hypocreomycetidae</taxon>
        <taxon>Hypocreales</taxon>
        <taxon>Bionectriaceae</taxon>
        <taxon>Clonostachys</taxon>
    </lineage>
</organism>
<sequence length="617" mass="69869">MLECISAPSQIPTIHLPFDHRCGACGRAFEYESSVTAVARDNTTFTTYRIIGTFAPYYAPKASVREYESYYPCEADGCALCEDAPEAIACHNECMNIVYDKGAPQDCLLKLWTAGTWRNPCYRSPPLLLPPSDNPTSRIEAATRVFPSLARLPHNVQHMILEQCDDDDYLWRYAAVYELARRVNWDYFCAGTLSLDGIHTWSRRQVPKLPQTLNDRQPWYANSIIPDLPIATAINEGYILLVIDSQGLRDILRPPELVDSPYYRSEGLRFISGPAESFSGFSVDFKYGLARLIVPPGRKVQIWGTQVPPNNQMIIDSEGPSLGLELHTGFFSASHFVSIDLKKCIGLTVFSSPHGVLGVHGHTGESPLAITTFERLRPLQLRQSAIWFYVPLRPGDEVLSLGLRFQYSQGRRRLPSFIIRLQSGRYTIGPWYNAKNGPAEDHTFQVRGRPTLLYEAPARYSLSGLAVLPQTPVCKEVQKLDARMPQLWNPHSHFSSARLENVSRVLVFSDGAPGFCRGMVFTYKDLTTRFVGECRWGRQSFMVYQSPSRLFYYQGGFRAHNAPWSAPRVEVTDVFFESKNFVTPASCHGEGWRSCELRGNLHFWFNARESHLTVHQE</sequence>